<keyword evidence="3" id="KW-1185">Reference proteome</keyword>
<dbReference type="Gene3D" id="1.10.40.40">
    <property type="entry name" value="Deoxyribonucleotidase, domain 2"/>
    <property type="match status" value="1"/>
</dbReference>
<proteinExistence type="inferred from homology"/>
<dbReference type="Gene3D" id="3.40.50.1000">
    <property type="entry name" value="HAD superfamily/HAD-like"/>
    <property type="match status" value="1"/>
</dbReference>
<comment type="caution">
    <text evidence="2">The sequence shown here is derived from an EMBL/GenBank/DDBJ whole genome shotgun (WGS) entry which is preliminary data.</text>
</comment>
<name>A0ABR9XDL4_9SPHI</name>
<protein>
    <submittedName>
        <fullName evidence="2">5'(3')-deoxyribonucleotidase</fullName>
    </submittedName>
</protein>
<evidence type="ECO:0000256" key="1">
    <source>
        <dbReference type="ARBA" id="ARBA00009589"/>
    </source>
</evidence>
<dbReference type="Proteomes" id="UP000632774">
    <property type="component" value="Unassembled WGS sequence"/>
</dbReference>
<reference evidence="2 3" key="1">
    <citation type="submission" date="2020-10" db="EMBL/GenBank/DDBJ databases">
        <title>Mucilaginibacter mali sp. nov., isolated from rhizosphere soil of apple orchard.</title>
        <authorList>
            <person name="Lee J.-S."/>
            <person name="Kim H.S."/>
            <person name="Kim J.-S."/>
        </authorList>
    </citation>
    <scope>NUCLEOTIDE SEQUENCE [LARGE SCALE GENOMIC DNA]</scope>
    <source>
        <strain evidence="2 3">KCTC 23157</strain>
    </source>
</reference>
<dbReference type="Pfam" id="PF06941">
    <property type="entry name" value="NT5C"/>
    <property type="match status" value="1"/>
</dbReference>
<evidence type="ECO:0000313" key="3">
    <source>
        <dbReference type="Proteomes" id="UP000632774"/>
    </source>
</evidence>
<dbReference type="PANTHER" id="PTHR16504">
    <property type="entry name" value="5'(3')-DEOXYRIBONUCLEOTIDASE"/>
    <property type="match status" value="1"/>
</dbReference>
<dbReference type="InterPro" id="IPR023214">
    <property type="entry name" value="HAD_sf"/>
</dbReference>
<comment type="similarity">
    <text evidence="1">Belongs to the 5'(3')-deoxyribonucleotidase family.</text>
</comment>
<dbReference type="SUPFAM" id="SSF56784">
    <property type="entry name" value="HAD-like"/>
    <property type="match status" value="1"/>
</dbReference>
<dbReference type="PANTHER" id="PTHR16504:SF4">
    <property type="entry name" value="5'(3')-DEOXYRIBONUCLEOTIDASE"/>
    <property type="match status" value="1"/>
</dbReference>
<gene>
    <name evidence="2" type="ORF">IRJ18_01790</name>
</gene>
<evidence type="ECO:0000313" key="2">
    <source>
        <dbReference type="EMBL" id="MBE9665074.1"/>
    </source>
</evidence>
<dbReference type="InterPro" id="IPR036412">
    <property type="entry name" value="HAD-like_sf"/>
</dbReference>
<organism evidence="2 3">
    <name type="scientific">Mucilaginibacter boryungensis</name>
    <dbReference type="NCBI Taxonomy" id="768480"/>
    <lineage>
        <taxon>Bacteria</taxon>
        <taxon>Pseudomonadati</taxon>
        <taxon>Bacteroidota</taxon>
        <taxon>Sphingobacteriia</taxon>
        <taxon>Sphingobacteriales</taxon>
        <taxon>Sphingobacteriaceae</taxon>
        <taxon>Mucilaginibacter</taxon>
    </lineage>
</organism>
<accession>A0ABR9XDL4</accession>
<sequence length="166" mass="19604">MDEVLADPVAKFTEIYQREHGYTYTHDQLKNKEFRDVLPTEIGHTLREYINQKGFFRDLNVIPGAIEVVRQLCQKYDVYIVSAAMEFPNSLQDKLEWLGDHFPFIPWTNIIFCGYKIVNVDIMIDDRIRNFIGFEGRKLLFTSHHNISLTEYERVNTWEEVAGKLL</sequence>
<dbReference type="EMBL" id="JADFFM010000001">
    <property type="protein sequence ID" value="MBE9665074.1"/>
    <property type="molecule type" value="Genomic_DNA"/>
</dbReference>
<dbReference type="InterPro" id="IPR010708">
    <property type="entry name" value="5'(3')-deoxyribonucleotidase"/>
</dbReference>